<keyword evidence="2" id="KW-1185">Reference proteome</keyword>
<evidence type="ECO:0000313" key="2">
    <source>
        <dbReference type="Proteomes" id="UP000276133"/>
    </source>
</evidence>
<dbReference type="Proteomes" id="UP000276133">
    <property type="component" value="Unassembled WGS sequence"/>
</dbReference>
<gene>
    <name evidence="1" type="ORF">BpHYR1_001929</name>
</gene>
<dbReference type="AlphaFoldDB" id="A0A3M7RS23"/>
<proteinExistence type="predicted"/>
<comment type="caution">
    <text evidence="1">The sequence shown here is derived from an EMBL/GenBank/DDBJ whole genome shotgun (WGS) entry which is preliminary data.</text>
</comment>
<reference evidence="1 2" key="1">
    <citation type="journal article" date="2018" name="Sci. Rep.">
        <title>Genomic signatures of local adaptation to the degree of environmental predictability in rotifers.</title>
        <authorList>
            <person name="Franch-Gras L."/>
            <person name="Hahn C."/>
            <person name="Garcia-Roger E.M."/>
            <person name="Carmona M.J."/>
            <person name="Serra M."/>
            <person name="Gomez A."/>
        </authorList>
    </citation>
    <scope>NUCLEOTIDE SEQUENCE [LARGE SCALE GENOMIC DNA]</scope>
    <source>
        <strain evidence="1">HYR1</strain>
    </source>
</reference>
<name>A0A3M7RS23_BRAPC</name>
<protein>
    <submittedName>
        <fullName evidence="1">Uncharacterized protein</fullName>
    </submittedName>
</protein>
<organism evidence="1 2">
    <name type="scientific">Brachionus plicatilis</name>
    <name type="common">Marine rotifer</name>
    <name type="synonym">Brachionus muelleri</name>
    <dbReference type="NCBI Taxonomy" id="10195"/>
    <lineage>
        <taxon>Eukaryota</taxon>
        <taxon>Metazoa</taxon>
        <taxon>Spiralia</taxon>
        <taxon>Gnathifera</taxon>
        <taxon>Rotifera</taxon>
        <taxon>Eurotatoria</taxon>
        <taxon>Monogononta</taxon>
        <taxon>Pseudotrocha</taxon>
        <taxon>Ploima</taxon>
        <taxon>Brachionidae</taxon>
        <taxon>Brachionus</taxon>
    </lineage>
</organism>
<dbReference type="EMBL" id="REGN01002797">
    <property type="protein sequence ID" value="RNA26135.1"/>
    <property type="molecule type" value="Genomic_DNA"/>
</dbReference>
<accession>A0A3M7RS23</accession>
<evidence type="ECO:0000313" key="1">
    <source>
        <dbReference type="EMBL" id="RNA26135.1"/>
    </source>
</evidence>
<sequence length="74" mass="8574">MHGLKPEFWFLVHASLCKGKRKFKISNVKKKAILCEIKSLEQLISFDDQMQLLSVDNTTGDAQKNLFFLPTLKY</sequence>